<dbReference type="Pfam" id="PF06674">
    <property type="entry name" value="DUF1176"/>
    <property type="match status" value="1"/>
</dbReference>
<dbReference type="EMBL" id="JBHTJG010000001">
    <property type="protein sequence ID" value="MFD0945391.1"/>
    <property type="molecule type" value="Genomic_DNA"/>
</dbReference>
<name>A0ABW3H1Q4_9SPHN</name>
<proteinExistence type="predicted"/>
<evidence type="ECO:0000313" key="2">
    <source>
        <dbReference type="Proteomes" id="UP001596977"/>
    </source>
</evidence>
<keyword evidence="2" id="KW-1185">Reference proteome</keyword>
<accession>A0ABW3H1Q4</accession>
<dbReference type="InterPro" id="IPR009560">
    <property type="entry name" value="DUF1176"/>
</dbReference>
<sequence length="110" mass="12196">MPGGRSCWLWQRRAGGQPAPLLLPEPVDRRRIDAGAAGLDNALFDFDFGILRSYSFRPGREDCGIFRAWAYTAAGWRMAERREMPVCRGLAPPDWIRTYRAPAEGAAAGG</sequence>
<organism evidence="1 2">
    <name type="scientific">Sphingomonas canadensis</name>
    <dbReference type="NCBI Taxonomy" id="1219257"/>
    <lineage>
        <taxon>Bacteria</taxon>
        <taxon>Pseudomonadati</taxon>
        <taxon>Pseudomonadota</taxon>
        <taxon>Alphaproteobacteria</taxon>
        <taxon>Sphingomonadales</taxon>
        <taxon>Sphingomonadaceae</taxon>
        <taxon>Sphingomonas</taxon>
    </lineage>
</organism>
<gene>
    <name evidence="1" type="ORF">ACFQ1E_03470</name>
</gene>
<reference evidence="2" key="1">
    <citation type="journal article" date="2019" name="Int. J. Syst. Evol. Microbiol.">
        <title>The Global Catalogue of Microorganisms (GCM) 10K type strain sequencing project: providing services to taxonomists for standard genome sequencing and annotation.</title>
        <authorList>
            <consortium name="The Broad Institute Genomics Platform"/>
            <consortium name="The Broad Institute Genome Sequencing Center for Infectious Disease"/>
            <person name="Wu L."/>
            <person name="Ma J."/>
        </authorList>
    </citation>
    <scope>NUCLEOTIDE SEQUENCE [LARGE SCALE GENOMIC DNA]</scope>
    <source>
        <strain evidence="2">CCUG 62982</strain>
    </source>
</reference>
<protein>
    <submittedName>
        <fullName evidence="1">DUF1176 domain-containing protein</fullName>
    </submittedName>
</protein>
<evidence type="ECO:0000313" key="1">
    <source>
        <dbReference type="EMBL" id="MFD0945391.1"/>
    </source>
</evidence>
<comment type="caution">
    <text evidence="1">The sequence shown here is derived from an EMBL/GenBank/DDBJ whole genome shotgun (WGS) entry which is preliminary data.</text>
</comment>
<dbReference type="RefSeq" id="WP_264942368.1">
    <property type="nucleotide sequence ID" value="NZ_JAPDRA010000001.1"/>
</dbReference>
<dbReference type="Proteomes" id="UP001596977">
    <property type="component" value="Unassembled WGS sequence"/>
</dbReference>